<reference evidence="3" key="1">
    <citation type="journal article" date="2010" name="Science">
        <title>Signatures of adaptation to obligate biotrophy in the Hyaloperonospora arabidopsidis genome.</title>
        <authorList>
            <person name="Baxter L."/>
            <person name="Tripathy S."/>
            <person name="Ishaque N."/>
            <person name="Boot N."/>
            <person name="Cabral A."/>
            <person name="Kemen E."/>
            <person name="Thines M."/>
            <person name="Ah-Fong A."/>
            <person name="Anderson R."/>
            <person name="Badejoko W."/>
            <person name="Bittner-Eddy P."/>
            <person name="Boore J.L."/>
            <person name="Chibucos M.C."/>
            <person name="Coates M."/>
            <person name="Dehal P."/>
            <person name="Delehaunty K."/>
            <person name="Dong S."/>
            <person name="Downton P."/>
            <person name="Dumas B."/>
            <person name="Fabro G."/>
            <person name="Fronick C."/>
            <person name="Fuerstenberg S.I."/>
            <person name="Fulton L."/>
            <person name="Gaulin E."/>
            <person name="Govers F."/>
            <person name="Hughes L."/>
            <person name="Humphray S."/>
            <person name="Jiang R.H."/>
            <person name="Judelson H."/>
            <person name="Kamoun S."/>
            <person name="Kyung K."/>
            <person name="Meijer H."/>
            <person name="Minx P."/>
            <person name="Morris P."/>
            <person name="Nelson J."/>
            <person name="Phuntumart V."/>
            <person name="Qutob D."/>
            <person name="Rehmany A."/>
            <person name="Rougon-Cardoso A."/>
            <person name="Ryden P."/>
            <person name="Torto-Alalibo T."/>
            <person name="Studholme D."/>
            <person name="Wang Y."/>
            <person name="Win J."/>
            <person name="Wood J."/>
            <person name="Clifton S.W."/>
            <person name="Rogers J."/>
            <person name="Van den Ackerveken G."/>
            <person name="Jones J.D."/>
            <person name="McDowell J.M."/>
            <person name="Beynon J."/>
            <person name="Tyler B.M."/>
        </authorList>
    </citation>
    <scope>NUCLEOTIDE SEQUENCE [LARGE SCALE GENOMIC DNA]</scope>
    <source>
        <strain evidence="3">Emoy2</strain>
    </source>
</reference>
<dbReference type="EMBL" id="JH597776">
    <property type="status" value="NOT_ANNOTATED_CDS"/>
    <property type="molecule type" value="Genomic_DNA"/>
</dbReference>
<reference evidence="2" key="2">
    <citation type="submission" date="2015-06" db="UniProtKB">
        <authorList>
            <consortium name="EnsemblProtists"/>
        </authorList>
    </citation>
    <scope>IDENTIFICATION</scope>
    <source>
        <strain evidence="2">Emoy2</strain>
    </source>
</reference>
<evidence type="ECO:0000256" key="1">
    <source>
        <dbReference type="SAM" id="MobiDB-lite"/>
    </source>
</evidence>
<proteinExistence type="predicted"/>
<feature type="region of interest" description="Disordered" evidence="1">
    <location>
        <begin position="161"/>
        <end position="194"/>
    </location>
</feature>
<sequence length="194" mass="21293">MLKAKGQLSSLYRTQYAKPVAGPTTTVSTVQTVAGHSVLVSEPYTPTPIRKKRVGVQADPQRDAKKCQRRTGNIPMSSQTQGIRVTSPDTDIDLCDDAAPEVSPHGTVSSLPRQETQEGVDASAQAHETLVSEVKQLRESFARVQTALDQSVTERKQLRENLDQVQRSHEPSSTELDQLREQMNSLGSIDSVKK</sequence>
<dbReference type="HOGENOM" id="CLU_051764_1_0_1"/>
<dbReference type="InParanoid" id="M4B1M2"/>
<evidence type="ECO:0000313" key="2">
    <source>
        <dbReference type="EnsemblProtists" id="HpaP800169"/>
    </source>
</evidence>
<keyword evidence="3" id="KW-1185">Reference proteome</keyword>
<dbReference type="AlphaFoldDB" id="M4B1M2"/>
<feature type="compositionally biased region" description="Basic and acidic residues" evidence="1">
    <location>
        <begin position="161"/>
        <end position="180"/>
    </location>
</feature>
<name>M4B1M2_HYAAE</name>
<evidence type="ECO:0000313" key="3">
    <source>
        <dbReference type="Proteomes" id="UP000011713"/>
    </source>
</evidence>
<dbReference type="EnsemblProtists" id="HpaT800169">
    <property type="protein sequence ID" value="HpaP800169"/>
    <property type="gene ID" value="HpaG800169"/>
</dbReference>
<feature type="compositionally biased region" description="Acidic residues" evidence="1">
    <location>
        <begin position="90"/>
        <end position="99"/>
    </location>
</feature>
<feature type="region of interest" description="Disordered" evidence="1">
    <location>
        <begin position="54"/>
        <end position="124"/>
    </location>
</feature>
<organism evidence="2 3">
    <name type="scientific">Hyaloperonospora arabidopsidis (strain Emoy2)</name>
    <name type="common">Downy mildew agent</name>
    <name type="synonym">Peronospora arabidopsidis</name>
    <dbReference type="NCBI Taxonomy" id="559515"/>
    <lineage>
        <taxon>Eukaryota</taxon>
        <taxon>Sar</taxon>
        <taxon>Stramenopiles</taxon>
        <taxon>Oomycota</taxon>
        <taxon>Peronosporomycetes</taxon>
        <taxon>Peronosporales</taxon>
        <taxon>Peronosporaceae</taxon>
        <taxon>Hyaloperonospora</taxon>
    </lineage>
</organism>
<feature type="compositionally biased region" description="Polar residues" evidence="1">
    <location>
        <begin position="70"/>
        <end position="89"/>
    </location>
</feature>
<accession>M4B1M2</accession>
<dbReference type="VEuPathDB" id="FungiDB:HpaG800169"/>
<protein>
    <submittedName>
        <fullName evidence="2">Uncharacterized protein</fullName>
    </submittedName>
</protein>
<dbReference type="Proteomes" id="UP000011713">
    <property type="component" value="Unassembled WGS sequence"/>
</dbReference>